<evidence type="ECO:0000313" key="2">
    <source>
        <dbReference type="EMBL" id="GIE67116.1"/>
    </source>
</evidence>
<proteinExistence type="predicted"/>
<dbReference type="RefSeq" id="WP_203825646.1">
    <property type="nucleotide sequence ID" value="NZ_BAAATY010000037.1"/>
</dbReference>
<dbReference type="Proteomes" id="UP000624709">
    <property type="component" value="Unassembled WGS sequence"/>
</dbReference>
<evidence type="ECO:0000256" key="1">
    <source>
        <dbReference type="SAM" id="Phobius"/>
    </source>
</evidence>
<comment type="caution">
    <text evidence="2">The sequence shown here is derived from an EMBL/GenBank/DDBJ whole genome shotgun (WGS) entry which is preliminary data.</text>
</comment>
<organism evidence="2 3">
    <name type="scientific">Actinoplanes palleronii</name>
    <dbReference type="NCBI Taxonomy" id="113570"/>
    <lineage>
        <taxon>Bacteria</taxon>
        <taxon>Bacillati</taxon>
        <taxon>Actinomycetota</taxon>
        <taxon>Actinomycetes</taxon>
        <taxon>Micromonosporales</taxon>
        <taxon>Micromonosporaceae</taxon>
        <taxon>Actinoplanes</taxon>
    </lineage>
</organism>
<feature type="transmembrane region" description="Helical" evidence="1">
    <location>
        <begin position="146"/>
        <end position="165"/>
    </location>
</feature>
<feature type="transmembrane region" description="Helical" evidence="1">
    <location>
        <begin position="194"/>
        <end position="216"/>
    </location>
</feature>
<keyword evidence="1" id="KW-0472">Membrane</keyword>
<protein>
    <submittedName>
        <fullName evidence="2">Uncharacterized protein</fullName>
    </submittedName>
</protein>
<accession>A0ABQ4B8X8</accession>
<feature type="transmembrane region" description="Helical" evidence="1">
    <location>
        <begin position="236"/>
        <end position="258"/>
    </location>
</feature>
<keyword evidence="1" id="KW-1133">Transmembrane helix</keyword>
<name>A0ABQ4B8X8_9ACTN</name>
<gene>
    <name evidence="2" type="ORF">Apa02nite_032240</name>
</gene>
<reference evidence="2 3" key="1">
    <citation type="submission" date="2021-01" db="EMBL/GenBank/DDBJ databases">
        <title>Whole genome shotgun sequence of Actinoplanes palleronii NBRC 14916.</title>
        <authorList>
            <person name="Komaki H."/>
            <person name="Tamura T."/>
        </authorList>
    </citation>
    <scope>NUCLEOTIDE SEQUENCE [LARGE SCALE GENOMIC DNA]</scope>
    <source>
        <strain evidence="2 3">NBRC 14916</strain>
    </source>
</reference>
<evidence type="ECO:0000313" key="3">
    <source>
        <dbReference type="Proteomes" id="UP000624709"/>
    </source>
</evidence>
<dbReference type="EMBL" id="BOMS01000044">
    <property type="protein sequence ID" value="GIE67116.1"/>
    <property type="molecule type" value="Genomic_DNA"/>
</dbReference>
<keyword evidence="3" id="KW-1185">Reference proteome</keyword>
<feature type="transmembrane region" description="Helical" evidence="1">
    <location>
        <begin position="78"/>
        <end position="102"/>
    </location>
</feature>
<sequence>MRAEAAGAGRVPAILPLRATTFGESLDGAIVLLRRRALPLLLVAAVLAAGEQVLLTSLRADAGLVPPFYLPGADAGDWWRTVVTGLAAEVGIIGLLGAYAGAATGPALLGRVAGGWRLWLRTRPWWSVPVALLLAALAWPAGWAGLIGLVVLYGLFGLATPLLTLDRVPGPLAALGRSARLSTRGGLRVARIRIVGYLTWLGIRFALGTGWIAVASLVTDVTDVSGADWLHWALPIAWALANTVAYAALACLDAVLLVEARIRTEGLDIVLGRARARGEDDAAALVAGR</sequence>
<keyword evidence="1" id="KW-0812">Transmembrane</keyword>